<protein>
    <submittedName>
        <fullName evidence="3">Putative ATPase family AAA domain-containing protein 5</fullName>
    </submittedName>
</protein>
<evidence type="ECO:0000256" key="1">
    <source>
        <dbReference type="SAM" id="MobiDB-lite"/>
    </source>
</evidence>
<dbReference type="OrthoDB" id="9996895at2759"/>
<evidence type="ECO:0000259" key="2">
    <source>
        <dbReference type="Pfam" id="PF00004"/>
    </source>
</evidence>
<dbReference type="GO" id="GO:0005634">
    <property type="term" value="C:nucleus"/>
    <property type="evidence" value="ECO:0007669"/>
    <property type="project" value="TreeGrafter"/>
</dbReference>
<dbReference type="Pfam" id="PF00004">
    <property type="entry name" value="AAA"/>
    <property type="match status" value="1"/>
</dbReference>
<dbReference type="SUPFAM" id="SSF52540">
    <property type="entry name" value="P-loop containing nucleoside triphosphate hydrolases"/>
    <property type="match status" value="1"/>
</dbReference>
<accession>H0ENQ2</accession>
<reference evidence="3 4" key="1">
    <citation type="journal article" date="2012" name="Eukaryot. Cell">
        <title>Genome sequence of the fungus Glarea lozoyensis: the first genome sequence of a species from the Helotiaceae family.</title>
        <authorList>
            <person name="Youssar L."/>
            <person name="Gruening B.A."/>
            <person name="Erxleben A."/>
            <person name="Guenther S."/>
            <person name="Huettel W."/>
        </authorList>
    </citation>
    <scope>NUCLEOTIDE SEQUENCE [LARGE SCALE GENOMIC DNA]</scope>
    <source>
        <strain evidence="4">ATCC 74030 / MF5533</strain>
    </source>
</reference>
<feature type="region of interest" description="Disordered" evidence="1">
    <location>
        <begin position="70"/>
        <end position="117"/>
    </location>
</feature>
<dbReference type="InParanoid" id="H0ENQ2"/>
<dbReference type="PANTHER" id="PTHR23389:SF21">
    <property type="entry name" value="ATPASE FAMILY AAA DOMAIN-CONTAINING PROTEIN 5"/>
    <property type="match status" value="1"/>
</dbReference>
<feature type="domain" description="ATPase AAA-type core" evidence="2">
    <location>
        <begin position="152"/>
        <end position="188"/>
    </location>
</feature>
<dbReference type="HOGENOM" id="CLU_694549_0_0_1"/>
<keyword evidence="4" id="KW-1185">Reference proteome</keyword>
<sequence>MVYLRLKMVARRPRPAHESIQQLRMSTVQFNRGFPPLTRENVKHKHGYRNMLQDVLQRFFSTSVDTGAVGGPTRAHGLAKGEHVGKRKRKPKKQDDFIVSSDEEDNDLDEITDPEDDFENLGRATSVRKTVIRNGDAAAMESKDPTRLTNAVVLSGPHGCGKTATVYAIARELGFEVFEINPGSKRSGKDILEKVGDMTRNHQVQQPHKAGLVDEDNLRDDQALANDLESGRQGTMDSFFKFDLRASIMDLNFWCQFAVGDVKSGLDWFYPRWPIGEDIDSKGEKIRVVSEDTYHAGMGSFSQDNLESHCHYLDVEEEILHEAWDTWSFDVGDWHKTIDIEKWGSNMRTLCRSEGHNGASDYSTLKMYQDFTEMMSVADICSDVAFASDNQVRSAAN</sequence>
<gene>
    <name evidence="3" type="ORF">M7I_4265</name>
</gene>
<organism evidence="3 4">
    <name type="scientific">Glarea lozoyensis (strain ATCC 74030 / MF5533)</name>
    <dbReference type="NCBI Taxonomy" id="1104152"/>
    <lineage>
        <taxon>Eukaryota</taxon>
        <taxon>Fungi</taxon>
        <taxon>Dikarya</taxon>
        <taxon>Ascomycota</taxon>
        <taxon>Pezizomycotina</taxon>
        <taxon>Leotiomycetes</taxon>
        <taxon>Helotiales</taxon>
        <taxon>Helotiaceae</taxon>
        <taxon>Glarea</taxon>
    </lineage>
</organism>
<dbReference type="AlphaFoldDB" id="H0ENQ2"/>
<name>H0ENQ2_GLAL7</name>
<feature type="compositionally biased region" description="Acidic residues" evidence="1">
    <location>
        <begin position="101"/>
        <end position="117"/>
    </location>
</feature>
<evidence type="ECO:0000313" key="3">
    <source>
        <dbReference type="EMBL" id="EHK99770.1"/>
    </source>
</evidence>
<dbReference type="Proteomes" id="UP000005446">
    <property type="component" value="Unassembled WGS sequence"/>
</dbReference>
<dbReference type="Gene3D" id="3.40.50.300">
    <property type="entry name" value="P-loop containing nucleotide triphosphate hydrolases"/>
    <property type="match status" value="1"/>
</dbReference>
<dbReference type="GO" id="GO:0016887">
    <property type="term" value="F:ATP hydrolysis activity"/>
    <property type="evidence" value="ECO:0007669"/>
    <property type="project" value="InterPro"/>
</dbReference>
<dbReference type="GO" id="GO:0003677">
    <property type="term" value="F:DNA binding"/>
    <property type="evidence" value="ECO:0007669"/>
    <property type="project" value="TreeGrafter"/>
</dbReference>
<evidence type="ECO:0000313" key="4">
    <source>
        <dbReference type="Proteomes" id="UP000005446"/>
    </source>
</evidence>
<comment type="caution">
    <text evidence="3">The sequence shown here is derived from an EMBL/GenBank/DDBJ whole genome shotgun (WGS) entry which is preliminary data.</text>
</comment>
<dbReference type="InterPro" id="IPR027417">
    <property type="entry name" value="P-loop_NTPase"/>
</dbReference>
<dbReference type="EMBL" id="AGUE01000106">
    <property type="protein sequence ID" value="EHK99770.1"/>
    <property type="molecule type" value="Genomic_DNA"/>
</dbReference>
<dbReference type="GO" id="GO:0005524">
    <property type="term" value="F:ATP binding"/>
    <property type="evidence" value="ECO:0007669"/>
    <property type="project" value="InterPro"/>
</dbReference>
<dbReference type="PANTHER" id="PTHR23389">
    <property type="entry name" value="CHROMOSOME TRANSMISSION FIDELITY FACTOR 18"/>
    <property type="match status" value="1"/>
</dbReference>
<proteinExistence type="predicted"/>
<dbReference type="InterPro" id="IPR003959">
    <property type="entry name" value="ATPase_AAA_core"/>
</dbReference>